<dbReference type="Pfam" id="PF01189">
    <property type="entry name" value="Methyltr_RsmB-F"/>
    <property type="match status" value="1"/>
</dbReference>
<dbReference type="GO" id="GO:0003723">
    <property type="term" value="F:RNA binding"/>
    <property type="evidence" value="ECO:0007669"/>
    <property type="project" value="UniProtKB-UniRule"/>
</dbReference>
<evidence type="ECO:0000313" key="9">
    <source>
        <dbReference type="Proteomes" id="UP000803884"/>
    </source>
</evidence>
<organism evidence="8 9">
    <name type="scientific">Cladosporium halotolerans</name>
    <dbReference type="NCBI Taxonomy" id="1052096"/>
    <lineage>
        <taxon>Eukaryota</taxon>
        <taxon>Fungi</taxon>
        <taxon>Dikarya</taxon>
        <taxon>Ascomycota</taxon>
        <taxon>Pezizomycotina</taxon>
        <taxon>Dothideomycetes</taxon>
        <taxon>Dothideomycetidae</taxon>
        <taxon>Cladosporiales</taxon>
        <taxon>Cladosporiaceae</taxon>
        <taxon>Cladosporium</taxon>
    </lineage>
</organism>
<evidence type="ECO:0000256" key="4">
    <source>
        <dbReference type="ARBA" id="ARBA00022884"/>
    </source>
</evidence>
<dbReference type="InterPro" id="IPR048889">
    <property type="entry name" value="NSUN5_RCM1_N"/>
</dbReference>
<dbReference type="InterPro" id="IPR049561">
    <property type="entry name" value="NSUN5_7_fdxn-like"/>
</dbReference>
<dbReference type="Pfam" id="PF21148">
    <property type="entry name" value="NSUN5_fdxn-like"/>
    <property type="match status" value="1"/>
</dbReference>
<proteinExistence type="inferred from homology"/>
<feature type="compositionally biased region" description="Acidic residues" evidence="6">
    <location>
        <begin position="373"/>
        <end position="384"/>
    </location>
</feature>
<dbReference type="PRINTS" id="PR02008">
    <property type="entry name" value="RCMTFAMILY"/>
</dbReference>
<dbReference type="FunFam" id="3.30.70.1170:FF:000006">
    <property type="entry name" value="NOL1/NOP2/Sun domain family protein"/>
    <property type="match status" value="1"/>
</dbReference>
<accession>A0AB34KRW3</accession>
<comment type="caution">
    <text evidence="5">Lacks conserved residue(s) required for the propagation of feature annotation.</text>
</comment>
<dbReference type="EMBL" id="JAAQHG020000009">
    <property type="protein sequence ID" value="KAL1587828.1"/>
    <property type="molecule type" value="Genomic_DNA"/>
</dbReference>
<dbReference type="InterPro" id="IPR001678">
    <property type="entry name" value="MeTrfase_RsmB-F_NOP2_dom"/>
</dbReference>
<dbReference type="GO" id="GO:0008173">
    <property type="term" value="F:RNA methyltransferase activity"/>
    <property type="evidence" value="ECO:0007669"/>
    <property type="project" value="InterPro"/>
</dbReference>
<evidence type="ECO:0000256" key="2">
    <source>
        <dbReference type="ARBA" id="ARBA00022679"/>
    </source>
</evidence>
<evidence type="ECO:0000256" key="5">
    <source>
        <dbReference type="PROSITE-ProRule" id="PRU01023"/>
    </source>
</evidence>
<feature type="binding site" evidence="5">
    <location>
        <position position="319"/>
    </location>
    <ligand>
        <name>S-adenosyl-L-methionine</name>
        <dbReference type="ChEBI" id="CHEBI:59789"/>
    </ligand>
</feature>
<keyword evidence="9" id="KW-1185">Reference proteome</keyword>
<reference evidence="8 9" key="1">
    <citation type="journal article" date="2020" name="Microbiol. Resour. Announc.">
        <title>Draft Genome Sequence of a Cladosporium Species Isolated from the Mesophotic Ascidian Didemnum maculosum.</title>
        <authorList>
            <person name="Gioti A."/>
            <person name="Siaperas R."/>
            <person name="Nikolaivits E."/>
            <person name="Le Goff G."/>
            <person name="Ouazzani J."/>
            <person name="Kotoulas G."/>
            <person name="Topakas E."/>
        </authorList>
    </citation>
    <scope>NUCLEOTIDE SEQUENCE [LARGE SCALE GENOMIC DNA]</scope>
    <source>
        <strain evidence="8 9">TM138-S3</strain>
    </source>
</reference>
<dbReference type="GeneID" id="96004979"/>
<keyword evidence="3 5" id="KW-0949">S-adenosyl-L-methionine</keyword>
<evidence type="ECO:0000313" key="8">
    <source>
        <dbReference type="EMBL" id="KAL1587828.1"/>
    </source>
</evidence>
<feature type="domain" description="SAM-dependent MTase RsmB/NOP-type" evidence="7">
    <location>
        <begin position="137"/>
        <end position="519"/>
    </location>
</feature>
<evidence type="ECO:0000256" key="3">
    <source>
        <dbReference type="ARBA" id="ARBA00022691"/>
    </source>
</evidence>
<keyword evidence="2 5" id="KW-0808">Transferase</keyword>
<dbReference type="RefSeq" id="XP_069230933.1">
    <property type="nucleotide sequence ID" value="XM_069372141.1"/>
</dbReference>
<dbReference type="InterPro" id="IPR023267">
    <property type="entry name" value="RCMT"/>
</dbReference>
<keyword evidence="4 5" id="KW-0694">RNA-binding</keyword>
<feature type="region of interest" description="Disordered" evidence="6">
    <location>
        <begin position="535"/>
        <end position="556"/>
    </location>
</feature>
<dbReference type="InterPro" id="IPR029063">
    <property type="entry name" value="SAM-dependent_MTases_sf"/>
</dbReference>
<dbReference type="Gene3D" id="3.40.50.150">
    <property type="entry name" value="Vaccinia Virus protein VP39"/>
    <property type="match status" value="1"/>
</dbReference>
<comment type="caution">
    <text evidence="8">The sequence shown here is derived from an EMBL/GenBank/DDBJ whole genome shotgun (WGS) entry which is preliminary data.</text>
</comment>
<dbReference type="SUPFAM" id="SSF53335">
    <property type="entry name" value="S-adenosyl-L-methionine-dependent methyltransferases"/>
    <property type="match status" value="1"/>
</dbReference>
<dbReference type="InterPro" id="IPR049560">
    <property type="entry name" value="MeTrfase_RsmB-F_NOP2_cat"/>
</dbReference>
<comment type="similarity">
    <text evidence="5">Belongs to the class I-like SAM-binding methyltransferase superfamily. RsmB/NOP family.</text>
</comment>
<dbReference type="Gene3D" id="3.30.70.1170">
    <property type="entry name" value="Sun protein, domain 3"/>
    <property type="match status" value="1"/>
</dbReference>
<dbReference type="PANTHER" id="PTHR22807:SF4">
    <property type="entry name" value="28S RRNA (CYTOSINE-C(5))-METHYLTRANSFERASE"/>
    <property type="match status" value="1"/>
</dbReference>
<evidence type="ECO:0000259" key="7">
    <source>
        <dbReference type="PROSITE" id="PS51686"/>
    </source>
</evidence>
<feature type="compositionally biased region" description="Basic and acidic residues" evidence="6">
    <location>
        <begin position="361"/>
        <end position="370"/>
    </location>
</feature>
<dbReference type="Pfam" id="PF21153">
    <property type="entry name" value="NSUN5_N"/>
    <property type="match status" value="1"/>
</dbReference>
<dbReference type="PANTHER" id="PTHR22807">
    <property type="entry name" value="NOP2 YEAST -RELATED NOL1/NOP2/FMU SUN DOMAIN-CONTAINING"/>
    <property type="match status" value="1"/>
</dbReference>
<evidence type="ECO:0000256" key="1">
    <source>
        <dbReference type="ARBA" id="ARBA00022603"/>
    </source>
</evidence>
<feature type="binding site" evidence="5">
    <location>
        <begin position="242"/>
        <end position="248"/>
    </location>
    <ligand>
        <name>S-adenosyl-L-methionine</name>
        <dbReference type="ChEBI" id="CHEBI:59789"/>
    </ligand>
</feature>
<evidence type="ECO:0000256" key="6">
    <source>
        <dbReference type="SAM" id="MobiDB-lite"/>
    </source>
</evidence>
<protein>
    <recommendedName>
        <fullName evidence="7">SAM-dependent MTase RsmB/NOP-type domain-containing protein</fullName>
    </recommendedName>
</protein>
<feature type="active site" description="Nucleophile" evidence="5">
    <location>
        <position position="425"/>
    </location>
</feature>
<gene>
    <name evidence="8" type="ORF">WHR41_03535</name>
</gene>
<keyword evidence="1 5" id="KW-0489">Methyltransferase</keyword>
<sequence>MALYHEAASILETVNNGKTSLKAEVFGKKGWKSDGKTLFALTSEAAKWSSILAEMVEKSGILKLEKQLSPTLALVLTHDLLLSKKGIALPQKHGLSATVTRHKARLSAELTKTRLRKGFATVDALRAHVNEAATKEEDGSESYAHPRWIRINTLRTTLEEQLSTTFAELDRVSSVKGVSNRSSKALYIDEHIPNLIAVSPSVNFNSSKPYKEGKLIFQDKASCFPAYLLDPGKEDGDIIDACAAPGNKTTHLAAILRSQKGEEARVIACEKDSFRSKTLQKMTKLADLEGVIEVKTEQNFLKLGPTSKEFSNVTGLVLDPSCSGSGIVGRDEGGIVVHLPSTNAAASEPTSKNSRKRKRNEKPSKEKPVPESDGTEDVREEEPEEAPKDSLELAKRLIALSDFQLRLLQHAMSFSSARRITYSTCSIHGEENEGVVVRALLSDVAREAGWRVMKRSEQVDGMKRWHRRGDLSAVEAALQPLTQTSVVLNNQEVADAVIRCDKSTEDGTMGFFVAGFVRDGTTKGDENLQHADAMHEVENGGENDEDEDEWGGFSDE</sequence>
<dbReference type="AlphaFoldDB" id="A0AB34KRW3"/>
<feature type="compositionally biased region" description="Acidic residues" evidence="6">
    <location>
        <begin position="539"/>
        <end position="556"/>
    </location>
</feature>
<feature type="region of interest" description="Disordered" evidence="6">
    <location>
        <begin position="340"/>
        <end position="389"/>
    </location>
</feature>
<dbReference type="PROSITE" id="PS51686">
    <property type="entry name" value="SAM_MT_RSMB_NOP"/>
    <property type="match status" value="1"/>
</dbReference>
<name>A0AB34KRW3_9PEZI</name>
<feature type="compositionally biased region" description="Polar residues" evidence="6">
    <location>
        <begin position="340"/>
        <end position="350"/>
    </location>
</feature>
<dbReference type="GO" id="GO:0070475">
    <property type="term" value="P:rRNA base methylation"/>
    <property type="evidence" value="ECO:0007669"/>
    <property type="project" value="TreeGrafter"/>
</dbReference>
<dbReference type="Proteomes" id="UP000803884">
    <property type="component" value="Unassembled WGS sequence"/>
</dbReference>
<dbReference type="GO" id="GO:0005730">
    <property type="term" value="C:nucleolus"/>
    <property type="evidence" value="ECO:0007669"/>
    <property type="project" value="TreeGrafter"/>
</dbReference>
<feature type="binding site" evidence="5">
    <location>
        <position position="270"/>
    </location>
    <ligand>
        <name>S-adenosyl-L-methionine</name>
        <dbReference type="ChEBI" id="CHEBI:59789"/>
    </ligand>
</feature>